<dbReference type="InterPro" id="IPR008757">
    <property type="entry name" value="Peptidase_M6-like_domain"/>
</dbReference>
<feature type="chain" id="PRO_5026873738" evidence="1">
    <location>
        <begin position="24"/>
        <end position="571"/>
    </location>
</feature>
<dbReference type="RefSeq" id="WP_154326667.1">
    <property type="nucleotide sequence ID" value="NZ_CP045696.1"/>
</dbReference>
<reference evidence="3 4" key="1">
    <citation type="submission" date="2019-08" db="EMBL/GenBank/DDBJ databases">
        <title>In-depth cultivation of the pig gut microbiome towards novel bacterial diversity and tailored functional studies.</title>
        <authorList>
            <person name="Wylensek D."/>
            <person name="Hitch T.C.A."/>
            <person name="Clavel T."/>
        </authorList>
    </citation>
    <scope>NUCLEOTIDE SEQUENCE [LARGE SCALE GENOMIC DNA]</scope>
    <source>
        <strain evidence="3 4">Oil-RF-744-WCA-WT-10</strain>
    </source>
</reference>
<dbReference type="GO" id="GO:0006508">
    <property type="term" value="P:proteolysis"/>
    <property type="evidence" value="ECO:0007669"/>
    <property type="project" value="UniProtKB-KW"/>
</dbReference>
<keyword evidence="4" id="KW-1185">Reference proteome</keyword>
<evidence type="ECO:0000259" key="2">
    <source>
        <dbReference type="Pfam" id="PF05547"/>
    </source>
</evidence>
<feature type="domain" description="Peptidase M6-like" evidence="2">
    <location>
        <begin position="166"/>
        <end position="345"/>
    </location>
</feature>
<keyword evidence="3" id="KW-0645">Protease</keyword>
<gene>
    <name evidence="3" type="ORF">FYJ29_06670</name>
</gene>
<dbReference type="Proteomes" id="UP000483362">
    <property type="component" value="Unassembled WGS sequence"/>
</dbReference>
<sequence>MKTKRLYSSIILSLLAIASMALPAKRITKTITQPDGSTVEVRLCGDEHLHYYTLLSGEPVVKDSNGAYCLAESNGRGLVSTGLQVNSMSTMKKLGRKLKNTPEDLANLRAARMHDISYPQRVSHTGERKGIVILAAYADCDFTFSRASVDSLMNTVDYRQGYFSGSVHDYFAEQSNGKFSLSFDVVGPVKLSRPLAYYGENGLFGDKHVGEMVAEAIQLADDSVDYSQYDWDGDGTVDQVVVIYAGYGEAMGAAEETIWPQEYTLTKSDFGRKLHLDGVVLDTYACTCELLGNENAFDGEKIITGIGPMCHEFSHCLGLPDFYDPTNSGHFTTGYWDVMDEGCYNNAEYCPAGYTAYEKWLCGWQEPIVLDKPMTVSDMKALSQGGDFYVVYNDQYNKKTNEFYMLENRQWSGFDYFLPGHGVLVTHVNYIASDWRSNSVNTTYGKEGYAVVPANNMKEYSDSIQAGQTYPYIDNDSLTDTSTPNAVVFNVNKNFKNILQKPITKISVDNNGVASFQFMGGSSAEGVSTTVYDNRKECEYYDLTGRRVGKDYKGLIIEKQNDGTVKKHFSL</sequence>
<accession>A0A6L5XCT5</accession>
<dbReference type="Pfam" id="PF05547">
    <property type="entry name" value="Peptidase_M6"/>
    <property type="match status" value="1"/>
</dbReference>
<protein>
    <submittedName>
        <fullName evidence="3">M6 family metalloprotease domain-containing protein</fullName>
    </submittedName>
</protein>
<dbReference type="NCBIfam" id="TIGR03296">
    <property type="entry name" value="M6dom_TIGR03296"/>
    <property type="match status" value="1"/>
</dbReference>
<keyword evidence="3" id="KW-0378">Hydrolase</keyword>
<dbReference type="EMBL" id="VULT01000008">
    <property type="protein sequence ID" value="MSS17437.1"/>
    <property type="molecule type" value="Genomic_DNA"/>
</dbReference>
<comment type="caution">
    <text evidence="3">The sequence shown here is derived from an EMBL/GenBank/DDBJ whole genome shotgun (WGS) entry which is preliminary data.</text>
</comment>
<dbReference type="AlphaFoldDB" id="A0A6L5XCT5"/>
<dbReference type="GO" id="GO:0008237">
    <property type="term" value="F:metallopeptidase activity"/>
    <property type="evidence" value="ECO:0007669"/>
    <property type="project" value="UniProtKB-KW"/>
</dbReference>
<evidence type="ECO:0000313" key="4">
    <source>
        <dbReference type="Proteomes" id="UP000483362"/>
    </source>
</evidence>
<keyword evidence="1" id="KW-0732">Signal</keyword>
<name>A0A6L5XCT5_9BACT</name>
<proteinExistence type="predicted"/>
<feature type="signal peptide" evidence="1">
    <location>
        <begin position="1"/>
        <end position="23"/>
    </location>
</feature>
<evidence type="ECO:0000256" key="1">
    <source>
        <dbReference type="SAM" id="SignalP"/>
    </source>
</evidence>
<organism evidence="3 4">
    <name type="scientific">Sodaliphilus pleomorphus</name>
    <dbReference type="NCBI Taxonomy" id="2606626"/>
    <lineage>
        <taxon>Bacteria</taxon>
        <taxon>Pseudomonadati</taxon>
        <taxon>Bacteroidota</taxon>
        <taxon>Bacteroidia</taxon>
        <taxon>Bacteroidales</taxon>
        <taxon>Muribaculaceae</taxon>
        <taxon>Sodaliphilus</taxon>
    </lineage>
</organism>
<dbReference type="PANTHER" id="PTHR41775">
    <property type="entry name" value="SECRETED PROTEIN-RELATED"/>
    <property type="match status" value="1"/>
</dbReference>
<evidence type="ECO:0000313" key="3">
    <source>
        <dbReference type="EMBL" id="MSS17437.1"/>
    </source>
</evidence>
<keyword evidence="3" id="KW-0482">Metalloprotease</keyword>
<dbReference type="PANTHER" id="PTHR41775:SF1">
    <property type="entry name" value="PEPTIDASE M6-LIKE DOMAIN-CONTAINING PROTEIN"/>
    <property type="match status" value="1"/>
</dbReference>